<keyword evidence="7" id="KW-0378">Hydrolase</keyword>
<comment type="function">
    <text evidence="12">Possesses two activities: a DNA synthesis (polymerase) and an exonucleolytic activity that degrades single-stranded DNA in the 3'- to 5'-direction. Has a template-primer preference which is characteristic of a replicative DNA polymerase.</text>
</comment>
<evidence type="ECO:0000256" key="8">
    <source>
        <dbReference type="ARBA" id="ARBA00022839"/>
    </source>
</evidence>
<dbReference type="GO" id="GO:0003887">
    <property type="term" value="F:DNA-directed DNA polymerase activity"/>
    <property type="evidence" value="ECO:0007669"/>
    <property type="project" value="UniProtKB-KW"/>
</dbReference>
<keyword evidence="8" id="KW-0269">Exonuclease</keyword>
<keyword evidence="11" id="KW-0511">Multifunctional enzyme</keyword>
<evidence type="ECO:0000259" key="17">
    <source>
        <dbReference type="Pfam" id="PF24844"/>
    </source>
</evidence>
<dbReference type="PANTHER" id="PTHR42210:SF1">
    <property type="entry name" value="DNA POLYMERASE II LARGE SUBUNIT"/>
    <property type="match status" value="1"/>
</dbReference>
<feature type="region of interest" description="Disordered" evidence="15">
    <location>
        <begin position="787"/>
        <end position="826"/>
    </location>
</feature>
<evidence type="ECO:0000259" key="16">
    <source>
        <dbReference type="Pfam" id="PF03833"/>
    </source>
</evidence>
<accession>A0A381P3F1</accession>
<dbReference type="Pfam" id="PF24846">
    <property type="entry name" value="PolC_DP2_cat"/>
    <property type="match status" value="1"/>
</dbReference>
<evidence type="ECO:0000256" key="7">
    <source>
        <dbReference type="ARBA" id="ARBA00022801"/>
    </source>
</evidence>
<proteinExistence type="inferred from homology"/>
<comment type="subunit">
    <text evidence="2">Heterodimer of a large subunit and a small subunit.</text>
</comment>
<feature type="domain" description="DNA polymerase II large subunit DP2 central" evidence="17">
    <location>
        <begin position="321"/>
        <end position="478"/>
    </location>
</feature>
<dbReference type="InterPro" id="IPR056172">
    <property type="entry name" value="PolC_DP2_cat_dom"/>
</dbReference>
<comment type="catalytic activity">
    <reaction evidence="14">
        <text>DNA(n) + a 2'-deoxyribonucleoside 5'-triphosphate = DNA(n+1) + diphosphate</text>
        <dbReference type="Rhea" id="RHEA:22508"/>
        <dbReference type="Rhea" id="RHEA-COMP:17339"/>
        <dbReference type="Rhea" id="RHEA-COMP:17340"/>
        <dbReference type="ChEBI" id="CHEBI:33019"/>
        <dbReference type="ChEBI" id="CHEBI:61560"/>
        <dbReference type="ChEBI" id="CHEBI:173112"/>
        <dbReference type="EC" id="2.7.7.7"/>
    </reaction>
</comment>
<keyword evidence="5" id="KW-0235">DNA replication</keyword>
<dbReference type="InterPro" id="IPR056171">
    <property type="entry name" value="PolC_DP2_central_dom"/>
</dbReference>
<evidence type="ECO:0000256" key="3">
    <source>
        <dbReference type="ARBA" id="ARBA00022679"/>
    </source>
</evidence>
<dbReference type="PANTHER" id="PTHR42210">
    <property type="entry name" value="DNA POLYMERASE II LARGE SUBUNIT"/>
    <property type="match status" value="1"/>
</dbReference>
<keyword evidence="3" id="KW-0808">Transferase</keyword>
<keyword evidence="9" id="KW-0239">DNA-directed DNA polymerase</keyword>
<evidence type="ECO:0000259" key="18">
    <source>
        <dbReference type="Pfam" id="PF24846"/>
    </source>
</evidence>
<feature type="compositionally biased region" description="Basic residues" evidence="15">
    <location>
        <begin position="814"/>
        <end position="825"/>
    </location>
</feature>
<evidence type="ECO:0000256" key="11">
    <source>
        <dbReference type="ARBA" id="ARBA00023268"/>
    </source>
</evidence>
<dbReference type="GO" id="GO:0006260">
    <property type="term" value="P:DNA replication"/>
    <property type="evidence" value="ECO:0007669"/>
    <property type="project" value="UniProtKB-KW"/>
</dbReference>
<comment type="similarity">
    <text evidence="1">Belongs to the archaeal DNA polymerase II family.</text>
</comment>
<evidence type="ECO:0000256" key="9">
    <source>
        <dbReference type="ARBA" id="ARBA00022932"/>
    </source>
</evidence>
<feature type="domain" description="DNA polymerase II large subunit DP2 N-terminal" evidence="16">
    <location>
        <begin position="19"/>
        <end position="305"/>
    </location>
</feature>
<dbReference type="PIRSF" id="PIRSF016275">
    <property type="entry name" value="PolC_DP2"/>
    <property type="match status" value="1"/>
</dbReference>
<name>A0A381P3F1_9ZZZZ</name>
<evidence type="ECO:0000256" key="12">
    <source>
        <dbReference type="ARBA" id="ARBA00025068"/>
    </source>
</evidence>
<evidence type="ECO:0000256" key="10">
    <source>
        <dbReference type="ARBA" id="ARBA00023125"/>
    </source>
</evidence>
<evidence type="ECO:0000313" key="19">
    <source>
        <dbReference type="EMBL" id="SUZ60839.1"/>
    </source>
</evidence>
<evidence type="ECO:0000256" key="15">
    <source>
        <dbReference type="SAM" id="MobiDB-lite"/>
    </source>
</evidence>
<dbReference type="GO" id="GO:0003677">
    <property type="term" value="F:DNA binding"/>
    <property type="evidence" value="ECO:0007669"/>
    <property type="project" value="UniProtKB-KW"/>
</dbReference>
<feature type="domain" description="DNA polymerase II large subunit DP2 catalytic" evidence="18">
    <location>
        <begin position="849"/>
        <end position="1143"/>
    </location>
</feature>
<dbReference type="InterPro" id="IPR004475">
    <property type="entry name" value="PolC_DP2"/>
</dbReference>
<dbReference type="InterPro" id="IPR016033">
    <property type="entry name" value="PolC_DP2_N"/>
</dbReference>
<keyword evidence="10" id="KW-0238">DNA-binding</keyword>
<evidence type="ECO:0000256" key="13">
    <source>
        <dbReference type="ARBA" id="ARBA00026137"/>
    </source>
</evidence>
<evidence type="ECO:0000256" key="2">
    <source>
        <dbReference type="ARBA" id="ARBA00011315"/>
    </source>
</evidence>
<feature type="domain" description="DNA polymerase II large subunit DP2 central" evidence="17">
    <location>
        <begin position="704"/>
        <end position="794"/>
    </location>
</feature>
<keyword evidence="6" id="KW-0540">Nuclease</keyword>
<evidence type="ECO:0000256" key="4">
    <source>
        <dbReference type="ARBA" id="ARBA00022695"/>
    </source>
</evidence>
<dbReference type="EMBL" id="UINC01000768">
    <property type="protein sequence ID" value="SUZ60839.1"/>
    <property type="molecule type" value="Genomic_DNA"/>
</dbReference>
<evidence type="ECO:0000256" key="5">
    <source>
        <dbReference type="ARBA" id="ARBA00022705"/>
    </source>
</evidence>
<dbReference type="GO" id="GO:0004527">
    <property type="term" value="F:exonuclease activity"/>
    <property type="evidence" value="ECO:0007669"/>
    <property type="project" value="UniProtKB-KW"/>
</dbReference>
<dbReference type="Pfam" id="PF03833">
    <property type="entry name" value="PolC_DP2_N"/>
    <property type="match status" value="1"/>
</dbReference>
<sequence>MAGGAVIDTQRLEDEHEAYQNWLDERIEEAYAVASRAKAKGLDFKVTVEIPRAADLASRTEKLLEDPYLYPNPNDHDLEPLRIEGLLRDLLDAHDRETAAIMISLSVTRQMYSKTGDKRRSIDSGLRVGLAVLTEAVLVAPLDGIGDVRILNNTDGSEFLSIDFCGPIRAAGGTAQALGVLIGDILRRELGVGRYYPTVPEVERVKEEFGLYRMNLQYKPPPEETDLIVNACPVMINGEETERIECAGYKEVRNVVNENGSYRTRVRGGVMLVIGEGLCLKAPKIQTHTERLQVPGWEFISQFTDKGESSSADDTTVKRRVIPKQNRYMGDVIAGRPIFGEPGEPGGFRLRYGRSRVTGLAAAGLNPITMEAMGGFLSVGTQMKIEGPGKACAVTPCIDIEGPTVLLEDGSFLRTKTLEEWRGYEDRVASIWDSGEILLGFGEFLENNKSLVPAPYSKDWWSSDVAEALDHHDKVEVFANLLEVDRGKLPPGLPFNGAISRGGEDPVNRAWRRRDWFSYLRDVELTWVQMREISESFGVAIPPPWNLWWSDLPIQFLPALIESLVGISANDDGSLTLEGAVEGWPFDLSEDELGLGAPILDEWPRWTEVREHGVVKSALMTLGIEHRHDGSDIVIQANWEGLVEGLGLDAAEGNICQRVEAGPHIDEALERTRAALSKVLEEKTADGERTVEGWRARSTLDDYEVERSLMVVRKVSGLRWEDAVPCRIGARMGRPEKSGVREMKPRVHSIFPIGESGGPQRLISQASARGSIRVDMGPRFCESCGRESPHLTCHNRPDPSEPVECGGRTMKPERAKKKSYSRKKGERTTVNLSSLLEVKRRKLGLERLPDKIKAVKGLFSIEQTPEPLEKGILRGKHGISVFRDGTSRYDMSDVPVTHFRPCEIGTPWKELVKLGYTHDIRGTRIGSDEQMIELLPQDFIPSRLAVEHLLSTCAFVDDLLVRFYGMEAFYQAKSAQDIVGHIAIGLAPHTSGGVACRIIGWTGASAGYAHPLFHAAKRRNCDGDEDSILMLLDGLLNFTKEILPDGRGGRMDAPLVLTTRLNPSEIDKEALNVDCSWSYTSAFYEATLSQPHSSDVRNLVDLVEGRLGTIGDLRGYGWTHDSGPLDAGPQNSAYKTLVTMKDKLTCQLELGRVLRSVNVDVVAKQVIESHFLPDMRGNMMAFTRQKVRCVKCGKSYRRMPLAGKCIEEYSRGSGGFSGVGGGESSMCGGNVVLTVSEGAVRKYIEITQNIMGDYGIDDYTKHRVEWMKSSVDSLFTNDCVTVMTLEDFI</sequence>
<feature type="compositionally biased region" description="Basic and acidic residues" evidence="15">
    <location>
        <begin position="787"/>
        <end position="799"/>
    </location>
</feature>
<dbReference type="Pfam" id="PF24844">
    <property type="entry name" value="PolC_DP2_central"/>
    <property type="match status" value="2"/>
</dbReference>
<organism evidence="19">
    <name type="scientific">marine metagenome</name>
    <dbReference type="NCBI Taxonomy" id="408172"/>
    <lineage>
        <taxon>unclassified sequences</taxon>
        <taxon>metagenomes</taxon>
        <taxon>ecological metagenomes</taxon>
    </lineage>
</organism>
<evidence type="ECO:0000256" key="6">
    <source>
        <dbReference type="ARBA" id="ARBA00022722"/>
    </source>
</evidence>
<protein>
    <recommendedName>
        <fullName evidence="13">DNA polymerase II large subunit</fullName>
    </recommendedName>
</protein>
<keyword evidence="4" id="KW-0548">Nucleotidyltransferase</keyword>
<reference evidence="19" key="1">
    <citation type="submission" date="2018-05" db="EMBL/GenBank/DDBJ databases">
        <authorList>
            <person name="Lanie J.A."/>
            <person name="Ng W.-L."/>
            <person name="Kazmierczak K.M."/>
            <person name="Andrzejewski T.M."/>
            <person name="Davidsen T.M."/>
            <person name="Wayne K.J."/>
            <person name="Tettelin H."/>
            <person name="Glass J.I."/>
            <person name="Rusch D."/>
            <person name="Podicherti R."/>
            <person name="Tsui H.-C.T."/>
            <person name="Winkler M.E."/>
        </authorList>
    </citation>
    <scope>NUCLEOTIDE SEQUENCE</scope>
</reference>
<evidence type="ECO:0000256" key="1">
    <source>
        <dbReference type="ARBA" id="ARBA00011053"/>
    </source>
</evidence>
<evidence type="ECO:0000256" key="14">
    <source>
        <dbReference type="ARBA" id="ARBA00049244"/>
    </source>
</evidence>
<gene>
    <name evidence="19" type="ORF">METZ01_LOCUS13693</name>
</gene>